<feature type="compositionally biased region" description="Basic and acidic residues" evidence="1">
    <location>
        <begin position="169"/>
        <end position="185"/>
    </location>
</feature>
<comment type="caution">
    <text evidence="2">The sequence shown here is derived from an EMBL/GenBank/DDBJ whole genome shotgun (WGS) entry which is preliminary data.</text>
</comment>
<keyword evidence="3" id="KW-1185">Reference proteome</keyword>
<proteinExistence type="predicted"/>
<evidence type="ECO:0000313" key="3">
    <source>
        <dbReference type="Proteomes" id="UP001596074"/>
    </source>
</evidence>
<gene>
    <name evidence="2" type="ORF">ACFPZN_16395</name>
</gene>
<organism evidence="2 3">
    <name type="scientific">Actinomadura rugatobispora</name>
    <dbReference type="NCBI Taxonomy" id="1994"/>
    <lineage>
        <taxon>Bacteria</taxon>
        <taxon>Bacillati</taxon>
        <taxon>Actinomycetota</taxon>
        <taxon>Actinomycetes</taxon>
        <taxon>Streptosporangiales</taxon>
        <taxon>Thermomonosporaceae</taxon>
        <taxon>Actinomadura</taxon>
    </lineage>
</organism>
<feature type="region of interest" description="Disordered" evidence="1">
    <location>
        <begin position="1"/>
        <end position="21"/>
    </location>
</feature>
<dbReference type="EMBL" id="JBHSON010000020">
    <property type="protein sequence ID" value="MFC5747209.1"/>
    <property type="molecule type" value="Genomic_DNA"/>
</dbReference>
<dbReference type="Pfam" id="PF11136">
    <property type="entry name" value="DUF2889"/>
    <property type="match status" value="1"/>
</dbReference>
<sequence length="325" mass="34956">MPSPNAGPDAVPDGAAPPRLAGSVRRTTSLHMQWPGELGTALTIDGFARDLVTSPDGSARVRDQDQISLRVDPDTRVVQRIEGPERVPRLGRLVGARCGGGLRAVLADVVPEEREAGTALHLLLDDLAGASLIAPFALTRFLSDDRWRARFGPRKLPPGVCLGWGEGTTAHRPDEPADRTRDAGRVPDPADPLGWHEFPDHDVPTTRRLRRIDIRLEQEIQVDAWFQDSASEPAGGRVAVHEYRVRATADRDTGALLTLDAVPRVLPYPECPLAVGNLGRLLGTPLTELRGLVPRTLRGVEGCTHLNDAVRALADVPALAAALGS</sequence>
<dbReference type="InterPro" id="IPR021312">
    <property type="entry name" value="DUF2889"/>
</dbReference>
<evidence type="ECO:0000313" key="2">
    <source>
        <dbReference type="EMBL" id="MFC5747209.1"/>
    </source>
</evidence>
<accession>A0ABW0ZZN2</accession>
<dbReference type="Proteomes" id="UP001596074">
    <property type="component" value="Unassembled WGS sequence"/>
</dbReference>
<reference evidence="3" key="1">
    <citation type="journal article" date="2019" name="Int. J. Syst. Evol. Microbiol.">
        <title>The Global Catalogue of Microorganisms (GCM) 10K type strain sequencing project: providing services to taxonomists for standard genome sequencing and annotation.</title>
        <authorList>
            <consortium name="The Broad Institute Genomics Platform"/>
            <consortium name="The Broad Institute Genome Sequencing Center for Infectious Disease"/>
            <person name="Wu L."/>
            <person name="Ma J."/>
        </authorList>
    </citation>
    <scope>NUCLEOTIDE SEQUENCE [LARGE SCALE GENOMIC DNA]</scope>
    <source>
        <strain evidence="3">KCTC 42087</strain>
    </source>
</reference>
<feature type="region of interest" description="Disordered" evidence="1">
    <location>
        <begin position="166"/>
        <end position="199"/>
    </location>
</feature>
<evidence type="ECO:0000256" key="1">
    <source>
        <dbReference type="SAM" id="MobiDB-lite"/>
    </source>
</evidence>
<name>A0ABW0ZZN2_9ACTN</name>
<dbReference type="RefSeq" id="WP_378282826.1">
    <property type="nucleotide sequence ID" value="NZ_JBHSON010000020.1"/>
</dbReference>
<protein>
    <submittedName>
        <fullName evidence="2">DUF2889 domain-containing protein</fullName>
    </submittedName>
</protein>
<feature type="compositionally biased region" description="Low complexity" evidence="1">
    <location>
        <begin position="1"/>
        <end position="18"/>
    </location>
</feature>